<dbReference type="OrthoDB" id="6220511at2759"/>
<dbReference type="GO" id="GO:0005615">
    <property type="term" value="C:extracellular space"/>
    <property type="evidence" value="ECO:0007669"/>
    <property type="project" value="TreeGrafter"/>
</dbReference>
<evidence type="ECO:0000256" key="1">
    <source>
        <dbReference type="SAM" id="Phobius"/>
    </source>
</evidence>
<feature type="transmembrane region" description="Helical" evidence="1">
    <location>
        <begin position="25"/>
        <end position="42"/>
    </location>
</feature>
<keyword evidence="1" id="KW-0812">Transmembrane</keyword>
<gene>
    <name evidence="2" type="ORF">PHAECO_LOCUS5676</name>
</gene>
<organism evidence="2 3">
    <name type="scientific">Phaedon cochleariae</name>
    <name type="common">Mustard beetle</name>
    <dbReference type="NCBI Taxonomy" id="80249"/>
    <lineage>
        <taxon>Eukaryota</taxon>
        <taxon>Metazoa</taxon>
        <taxon>Ecdysozoa</taxon>
        <taxon>Arthropoda</taxon>
        <taxon>Hexapoda</taxon>
        <taxon>Insecta</taxon>
        <taxon>Pterygota</taxon>
        <taxon>Neoptera</taxon>
        <taxon>Endopterygota</taxon>
        <taxon>Coleoptera</taxon>
        <taxon>Polyphaga</taxon>
        <taxon>Cucujiformia</taxon>
        <taxon>Chrysomeloidea</taxon>
        <taxon>Chrysomelidae</taxon>
        <taxon>Chrysomelinae</taxon>
        <taxon>Chrysomelini</taxon>
        <taxon>Phaedon</taxon>
    </lineage>
</organism>
<keyword evidence="3" id="KW-1185">Reference proteome</keyword>
<protein>
    <submittedName>
        <fullName evidence="2">Uncharacterized protein</fullName>
    </submittedName>
</protein>
<name>A0A9P0DIG1_PHACE</name>
<dbReference type="EMBL" id="OU896723">
    <property type="protein sequence ID" value="CAH1155004.1"/>
    <property type="molecule type" value="Genomic_DNA"/>
</dbReference>
<evidence type="ECO:0000313" key="3">
    <source>
        <dbReference type="Proteomes" id="UP001153737"/>
    </source>
</evidence>
<sequence length="251" mass="28220">MEKVKENISVALYNFTNSMDKNNRGIHIGCYSIATIGLALALRKVRPFSKFKKPSDIPNMFIKEKRELTGLVDRIDPKGPLLMIQHKPLIDIRVFTTGQLPVKISGVNVSGLGVSWLQSVLSAKEVKFVPVVKGKDFVECQVYLTQLKKINRKQGKAPREVQEIINIGENMVKIGFAVPVPIEKPLTEDVGYLKYYAQLQNAEKYALRKKLGLKYYIKPTKTVLVGLYAGTLNLAGKSISLLNRWPKIYVS</sequence>
<keyword evidence="1" id="KW-0472">Membrane</keyword>
<dbReference type="AlphaFoldDB" id="A0A9P0DIG1"/>
<proteinExistence type="predicted"/>
<evidence type="ECO:0000313" key="2">
    <source>
        <dbReference type="EMBL" id="CAH1155004.1"/>
    </source>
</evidence>
<reference evidence="2" key="1">
    <citation type="submission" date="2022-01" db="EMBL/GenBank/DDBJ databases">
        <authorList>
            <person name="King R."/>
        </authorList>
    </citation>
    <scope>NUCLEOTIDE SEQUENCE</scope>
</reference>
<dbReference type="InterPro" id="IPR042421">
    <property type="entry name" value="C3orf33-like"/>
</dbReference>
<keyword evidence="1" id="KW-1133">Transmembrane helix</keyword>
<dbReference type="PANTHER" id="PTHR28434">
    <property type="entry name" value="PROTEIN C3ORF33"/>
    <property type="match status" value="1"/>
</dbReference>
<dbReference type="Proteomes" id="UP001153737">
    <property type="component" value="Chromosome 17"/>
</dbReference>
<dbReference type="PANTHER" id="PTHR28434:SF1">
    <property type="entry name" value="PROTEIN C3ORF33"/>
    <property type="match status" value="1"/>
</dbReference>
<reference evidence="2" key="2">
    <citation type="submission" date="2022-10" db="EMBL/GenBank/DDBJ databases">
        <authorList>
            <consortium name="ENA_rothamsted_submissions"/>
            <consortium name="culmorum"/>
            <person name="King R."/>
        </authorList>
    </citation>
    <scope>NUCLEOTIDE SEQUENCE</scope>
</reference>
<accession>A0A9P0DIG1</accession>